<dbReference type="Gramene" id="rna-AYBTSS11_LOCUS21108">
    <property type="protein sequence ID" value="CAJ1967304.1"/>
    <property type="gene ID" value="gene-AYBTSS11_LOCUS21108"/>
</dbReference>
<name>A0AA86VQI7_9FABA</name>
<evidence type="ECO:0000313" key="2">
    <source>
        <dbReference type="Proteomes" id="UP001189624"/>
    </source>
</evidence>
<reference evidence="1" key="1">
    <citation type="submission" date="2023-10" db="EMBL/GenBank/DDBJ databases">
        <authorList>
            <person name="Domelevo Entfellner J.-B."/>
        </authorList>
    </citation>
    <scope>NUCLEOTIDE SEQUENCE</scope>
</reference>
<dbReference type="EMBL" id="OY731404">
    <property type="protein sequence ID" value="CAJ1967304.1"/>
    <property type="molecule type" value="Genomic_DNA"/>
</dbReference>
<proteinExistence type="predicted"/>
<dbReference type="AlphaFoldDB" id="A0AA86VQI7"/>
<evidence type="ECO:0000313" key="1">
    <source>
        <dbReference type="EMBL" id="CAJ1967304.1"/>
    </source>
</evidence>
<gene>
    <name evidence="1" type="ORF">AYBTSS11_LOCUS21108</name>
</gene>
<dbReference type="Proteomes" id="UP001189624">
    <property type="component" value="Chromosome 7"/>
</dbReference>
<sequence length="118" mass="13382">MKQSAIQRRITLNPTLSGGASAMHGRCINFISINPPRSKNCKIIATRMMNSERFESHVAKEKRVYVGPTKIKKILIDGFDDAMNERISKEWNIFLHASAHTIMVYYSSQVMKATNATH</sequence>
<keyword evidence="2" id="KW-1185">Reference proteome</keyword>
<accession>A0AA86VQI7</accession>
<organism evidence="1 2">
    <name type="scientific">Sphenostylis stenocarpa</name>
    <dbReference type="NCBI Taxonomy" id="92480"/>
    <lineage>
        <taxon>Eukaryota</taxon>
        <taxon>Viridiplantae</taxon>
        <taxon>Streptophyta</taxon>
        <taxon>Embryophyta</taxon>
        <taxon>Tracheophyta</taxon>
        <taxon>Spermatophyta</taxon>
        <taxon>Magnoliopsida</taxon>
        <taxon>eudicotyledons</taxon>
        <taxon>Gunneridae</taxon>
        <taxon>Pentapetalae</taxon>
        <taxon>rosids</taxon>
        <taxon>fabids</taxon>
        <taxon>Fabales</taxon>
        <taxon>Fabaceae</taxon>
        <taxon>Papilionoideae</taxon>
        <taxon>50 kb inversion clade</taxon>
        <taxon>NPAAA clade</taxon>
        <taxon>indigoferoid/millettioid clade</taxon>
        <taxon>Phaseoleae</taxon>
        <taxon>Sphenostylis</taxon>
    </lineage>
</organism>
<protein>
    <submittedName>
        <fullName evidence="1">Uncharacterized protein</fullName>
    </submittedName>
</protein>